<sequence>MAAVNMNMFEAKIVTDNPSASRPSLMVLPLNLIAGIVSHVDKASDLSSLCQTCRVLNYMALPQLYKSLTLTSYDKIRYRGDEPEGWGSASPFSMGLNALITRPYASLVRSLTLRGEWREHEIEEHGRVGRVPDSSMMLNIAVRAAIDRMPALESFSWELNTKMLETVYIGLAQRPKLTSLTIRFPSNRHPRPTTVIPAMPHLRCLKVTDIDPLCYPDDISTLLLDSRKLRELKMHWSPRMRNAQEPSVVLHDYFRKCIAAKQPLKITRLAFQNLYARHVADAHFAFDQAVLQEVTMLNDAGGTEFSFIDNSWPAVPPPPNACLKTVRSDVLSKRHCDFLSLYPGLENLYCVSSDRDPAEQINNPRRPTATSSAILTPPINESILPITNLTTTTNGSSTPTTTTEGKSPTPSPATTSPQFSLTLRDSYLNTIFTHHGPRLRRLLLPSRWPLPATSIARLAHTCPHLEQLALAADVTGVDQLAVLLPFFRNLVALRLLIPTGPSGVSSGQLSTGAPPLRQLCGSIRTLAELVEQDDEFLTEKLSLAFADRNIYRTLRIVGMGSKAWELQEFYQVPAPSQASDRELQSESQSESQIESPEKPPPNQRPRGSPPSVLGKRARDRESEPPRGSRGDEKNCLPALSVLADASWRRRLRRVGWEVLKNWEVWALDTQEI</sequence>
<protein>
    <recommendedName>
        <fullName evidence="4">F-box domain-containing protein</fullName>
    </recommendedName>
</protein>
<dbReference type="EMBL" id="KV878336">
    <property type="protein sequence ID" value="OJJ51061.1"/>
    <property type="molecule type" value="Genomic_DNA"/>
</dbReference>
<evidence type="ECO:0008006" key="4">
    <source>
        <dbReference type="Google" id="ProtNLM"/>
    </source>
</evidence>
<evidence type="ECO:0000313" key="3">
    <source>
        <dbReference type="Proteomes" id="UP000184188"/>
    </source>
</evidence>
<feature type="compositionally biased region" description="Low complexity" evidence="1">
    <location>
        <begin position="585"/>
        <end position="594"/>
    </location>
</feature>
<feature type="compositionally biased region" description="Low complexity" evidence="1">
    <location>
        <begin position="388"/>
        <end position="417"/>
    </location>
</feature>
<dbReference type="GeneID" id="34608109"/>
<feature type="region of interest" description="Disordered" evidence="1">
    <location>
        <begin position="575"/>
        <end position="635"/>
    </location>
</feature>
<dbReference type="STRING" id="1073090.A0A1L9SVC0"/>
<evidence type="ECO:0000256" key="1">
    <source>
        <dbReference type="SAM" id="MobiDB-lite"/>
    </source>
</evidence>
<keyword evidence="3" id="KW-1185">Reference proteome</keyword>
<proteinExistence type="predicted"/>
<reference evidence="3" key="1">
    <citation type="journal article" date="2017" name="Genome Biol.">
        <title>Comparative genomics reveals high biological diversity and specific adaptations in the industrially and medically important fungal genus Aspergillus.</title>
        <authorList>
            <person name="de Vries R.P."/>
            <person name="Riley R."/>
            <person name="Wiebenga A."/>
            <person name="Aguilar-Osorio G."/>
            <person name="Amillis S."/>
            <person name="Uchima C.A."/>
            <person name="Anderluh G."/>
            <person name="Asadollahi M."/>
            <person name="Askin M."/>
            <person name="Barry K."/>
            <person name="Battaglia E."/>
            <person name="Bayram O."/>
            <person name="Benocci T."/>
            <person name="Braus-Stromeyer S.A."/>
            <person name="Caldana C."/>
            <person name="Canovas D."/>
            <person name="Cerqueira G.C."/>
            <person name="Chen F."/>
            <person name="Chen W."/>
            <person name="Choi C."/>
            <person name="Clum A."/>
            <person name="Dos Santos R.A."/>
            <person name="Damasio A.R."/>
            <person name="Diallinas G."/>
            <person name="Emri T."/>
            <person name="Fekete E."/>
            <person name="Flipphi M."/>
            <person name="Freyberg S."/>
            <person name="Gallo A."/>
            <person name="Gournas C."/>
            <person name="Habgood R."/>
            <person name="Hainaut M."/>
            <person name="Harispe M.L."/>
            <person name="Henrissat B."/>
            <person name="Hilden K.S."/>
            <person name="Hope R."/>
            <person name="Hossain A."/>
            <person name="Karabika E."/>
            <person name="Karaffa L."/>
            <person name="Karanyi Z."/>
            <person name="Krasevec N."/>
            <person name="Kuo A."/>
            <person name="Kusch H."/>
            <person name="LaButti K."/>
            <person name="Lagendijk E.L."/>
            <person name="Lapidus A."/>
            <person name="Levasseur A."/>
            <person name="Lindquist E."/>
            <person name="Lipzen A."/>
            <person name="Logrieco A.F."/>
            <person name="MacCabe A."/>
            <person name="Maekelae M.R."/>
            <person name="Malavazi I."/>
            <person name="Melin P."/>
            <person name="Meyer V."/>
            <person name="Mielnichuk N."/>
            <person name="Miskei M."/>
            <person name="Molnar A.P."/>
            <person name="Mule G."/>
            <person name="Ngan C.Y."/>
            <person name="Orejas M."/>
            <person name="Orosz E."/>
            <person name="Ouedraogo J.P."/>
            <person name="Overkamp K.M."/>
            <person name="Park H.-S."/>
            <person name="Perrone G."/>
            <person name="Piumi F."/>
            <person name="Punt P.J."/>
            <person name="Ram A.F."/>
            <person name="Ramon A."/>
            <person name="Rauscher S."/>
            <person name="Record E."/>
            <person name="Riano-Pachon D.M."/>
            <person name="Robert V."/>
            <person name="Roehrig J."/>
            <person name="Ruller R."/>
            <person name="Salamov A."/>
            <person name="Salih N.S."/>
            <person name="Samson R.A."/>
            <person name="Sandor E."/>
            <person name="Sanguinetti M."/>
            <person name="Schuetze T."/>
            <person name="Sepcic K."/>
            <person name="Shelest E."/>
            <person name="Sherlock G."/>
            <person name="Sophianopoulou V."/>
            <person name="Squina F.M."/>
            <person name="Sun H."/>
            <person name="Susca A."/>
            <person name="Todd R.B."/>
            <person name="Tsang A."/>
            <person name="Unkles S.E."/>
            <person name="van de Wiele N."/>
            <person name="van Rossen-Uffink D."/>
            <person name="Oliveira J.V."/>
            <person name="Vesth T.C."/>
            <person name="Visser J."/>
            <person name="Yu J.-H."/>
            <person name="Zhou M."/>
            <person name="Andersen M.R."/>
            <person name="Archer D.B."/>
            <person name="Baker S.E."/>
            <person name="Benoit I."/>
            <person name="Brakhage A.A."/>
            <person name="Braus G.H."/>
            <person name="Fischer R."/>
            <person name="Frisvad J.C."/>
            <person name="Goldman G.H."/>
            <person name="Houbraken J."/>
            <person name="Oakley B."/>
            <person name="Pocsi I."/>
            <person name="Scazzocchio C."/>
            <person name="Seiboth B."/>
            <person name="vanKuyk P.A."/>
            <person name="Wortman J."/>
            <person name="Dyer P.S."/>
            <person name="Grigoriev I.V."/>
        </authorList>
    </citation>
    <scope>NUCLEOTIDE SEQUENCE [LARGE SCALE GENOMIC DNA]</scope>
    <source>
        <strain evidence="3">CBS 506.65</strain>
    </source>
</reference>
<organism evidence="2 3">
    <name type="scientific">Penicilliopsis zonata CBS 506.65</name>
    <dbReference type="NCBI Taxonomy" id="1073090"/>
    <lineage>
        <taxon>Eukaryota</taxon>
        <taxon>Fungi</taxon>
        <taxon>Dikarya</taxon>
        <taxon>Ascomycota</taxon>
        <taxon>Pezizomycotina</taxon>
        <taxon>Eurotiomycetes</taxon>
        <taxon>Eurotiomycetidae</taxon>
        <taxon>Eurotiales</taxon>
        <taxon>Aspergillaceae</taxon>
        <taxon>Penicilliopsis</taxon>
    </lineage>
</organism>
<gene>
    <name evidence="2" type="ORF">ASPZODRAFT_127067</name>
</gene>
<dbReference type="RefSeq" id="XP_022585571.1">
    <property type="nucleotide sequence ID" value="XM_022721644.1"/>
</dbReference>
<evidence type="ECO:0000313" key="2">
    <source>
        <dbReference type="EMBL" id="OJJ51061.1"/>
    </source>
</evidence>
<dbReference type="VEuPathDB" id="FungiDB:ASPZODRAFT_127067"/>
<name>A0A1L9SVC0_9EURO</name>
<accession>A0A1L9SVC0</accession>
<dbReference type="OrthoDB" id="5311681at2759"/>
<dbReference type="SUPFAM" id="SSF81383">
    <property type="entry name" value="F-box domain"/>
    <property type="match status" value="1"/>
</dbReference>
<feature type="compositionally biased region" description="Basic and acidic residues" evidence="1">
    <location>
        <begin position="616"/>
        <end position="634"/>
    </location>
</feature>
<dbReference type="Proteomes" id="UP000184188">
    <property type="component" value="Unassembled WGS sequence"/>
</dbReference>
<feature type="region of interest" description="Disordered" evidence="1">
    <location>
        <begin position="388"/>
        <end position="418"/>
    </location>
</feature>
<dbReference type="AlphaFoldDB" id="A0A1L9SVC0"/>
<dbReference type="InterPro" id="IPR036047">
    <property type="entry name" value="F-box-like_dom_sf"/>
</dbReference>